<organism evidence="5 6">
    <name type="scientific">Marinicrinis lubricantis</name>
    <dbReference type="NCBI Taxonomy" id="2086470"/>
    <lineage>
        <taxon>Bacteria</taxon>
        <taxon>Bacillati</taxon>
        <taxon>Bacillota</taxon>
        <taxon>Bacilli</taxon>
        <taxon>Bacillales</taxon>
        <taxon>Paenibacillaceae</taxon>
    </lineage>
</organism>
<evidence type="ECO:0000256" key="2">
    <source>
        <dbReference type="ARBA" id="ARBA00023125"/>
    </source>
</evidence>
<dbReference type="Gene3D" id="3.40.50.1360">
    <property type="match status" value="1"/>
</dbReference>
<dbReference type="SUPFAM" id="SSF100950">
    <property type="entry name" value="NagB/RpiA/CoA transferase-like"/>
    <property type="match status" value="1"/>
</dbReference>
<sequence>MTERNVSKGERRQAIYQYLKEHGSISLQQLTEQFQCSEATARRDLEALEENGGIIRTLGGGAKYVAKAAMYEVPFREKEQLLLEEKEAIADVAVSFVKEGDVIGLTGGTTTYLIAKALKRKKHVTIVTNAVNIAMELADMDDLQVVLTGGMLRNKNYELSGPLAERTLEVLNIHTLFMGVDGVSAEQGISTHSEFDASIAKLMMSRSERTIAVFDHSKWLRSSLFHIAPLSALHGCISNAVPPADTLSMLQQIGLQVHIAEKQGASFK</sequence>
<dbReference type="Proteomes" id="UP001596250">
    <property type="component" value="Unassembled WGS sequence"/>
</dbReference>
<dbReference type="SMART" id="SM01134">
    <property type="entry name" value="DeoRC"/>
    <property type="match status" value="1"/>
</dbReference>
<name>A0ABW1IJ74_9BACL</name>
<accession>A0ABW1IJ74</accession>
<evidence type="ECO:0000259" key="4">
    <source>
        <dbReference type="PROSITE" id="PS51000"/>
    </source>
</evidence>
<evidence type="ECO:0000256" key="1">
    <source>
        <dbReference type="ARBA" id="ARBA00023015"/>
    </source>
</evidence>
<dbReference type="Gene3D" id="1.10.10.10">
    <property type="entry name" value="Winged helix-like DNA-binding domain superfamily/Winged helix DNA-binding domain"/>
    <property type="match status" value="1"/>
</dbReference>
<dbReference type="Pfam" id="PF08220">
    <property type="entry name" value="HTH_DeoR"/>
    <property type="match status" value="1"/>
</dbReference>
<dbReference type="SMART" id="SM00420">
    <property type="entry name" value="HTH_DEOR"/>
    <property type="match status" value="1"/>
</dbReference>
<protein>
    <submittedName>
        <fullName evidence="5">DeoR/GlpR family DNA-binding transcription regulator</fullName>
    </submittedName>
</protein>
<dbReference type="InterPro" id="IPR050313">
    <property type="entry name" value="Carb_Metab_HTH_regulators"/>
</dbReference>
<dbReference type="InterPro" id="IPR014036">
    <property type="entry name" value="DeoR-like_C"/>
</dbReference>
<dbReference type="PANTHER" id="PTHR30363">
    <property type="entry name" value="HTH-TYPE TRANSCRIPTIONAL REGULATOR SRLR-RELATED"/>
    <property type="match status" value="1"/>
</dbReference>
<dbReference type="Pfam" id="PF00455">
    <property type="entry name" value="DeoRC"/>
    <property type="match status" value="1"/>
</dbReference>
<dbReference type="PROSITE" id="PS00894">
    <property type="entry name" value="HTH_DEOR_1"/>
    <property type="match status" value="1"/>
</dbReference>
<evidence type="ECO:0000313" key="6">
    <source>
        <dbReference type="Proteomes" id="UP001596250"/>
    </source>
</evidence>
<keyword evidence="1" id="KW-0805">Transcription regulation</keyword>
<keyword evidence="6" id="KW-1185">Reference proteome</keyword>
<dbReference type="PROSITE" id="PS51000">
    <property type="entry name" value="HTH_DEOR_2"/>
    <property type="match status" value="1"/>
</dbReference>
<dbReference type="GO" id="GO:0003677">
    <property type="term" value="F:DNA binding"/>
    <property type="evidence" value="ECO:0007669"/>
    <property type="project" value="UniProtKB-KW"/>
</dbReference>
<reference evidence="6" key="1">
    <citation type="journal article" date="2019" name="Int. J. Syst. Evol. Microbiol.">
        <title>The Global Catalogue of Microorganisms (GCM) 10K type strain sequencing project: providing services to taxonomists for standard genome sequencing and annotation.</title>
        <authorList>
            <consortium name="The Broad Institute Genomics Platform"/>
            <consortium name="The Broad Institute Genome Sequencing Center for Infectious Disease"/>
            <person name="Wu L."/>
            <person name="Ma J."/>
        </authorList>
    </citation>
    <scope>NUCLEOTIDE SEQUENCE [LARGE SCALE GENOMIC DNA]</scope>
    <source>
        <strain evidence="6">CCM 8749</strain>
    </source>
</reference>
<dbReference type="InterPro" id="IPR036388">
    <property type="entry name" value="WH-like_DNA-bd_sf"/>
</dbReference>
<dbReference type="InterPro" id="IPR036390">
    <property type="entry name" value="WH_DNA-bd_sf"/>
</dbReference>
<feature type="domain" description="HTH deoR-type" evidence="4">
    <location>
        <begin position="8"/>
        <end position="63"/>
    </location>
</feature>
<dbReference type="InterPro" id="IPR001034">
    <property type="entry name" value="DeoR_HTH"/>
</dbReference>
<dbReference type="InterPro" id="IPR018356">
    <property type="entry name" value="Tscrpt_reg_HTH_DeoR_CS"/>
</dbReference>
<dbReference type="EMBL" id="JBHSQV010000006">
    <property type="protein sequence ID" value="MFC5985088.1"/>
    <property type="molecule type" value="Genomic_DNA"/>
</dbReference>
<keyword evidence="3" id="KW-0804">Transcription</keyword>
<dbReference type="RefSeq" id="WP_379891588.1">
    <property type="nucleotide sequence ID" value="NZ_CBCSCT010000036.1"/>
</dbReference>
<dbReference type="SUPFAM" id="SSF46785">
    <property type="entry name" value="Winged helix' DNA-binding domain"/>
    <property type="match status" value="1"/>
</dbReference>
<keyword evidence="2 5" id="KW-0238">DNA-binding</keyword>
<evidence type="ECO:0000256" key="3">
    <source>
        <dbReference type="ARBA" id="ARBA00023163"/>
    </source>
</evidence>
<proteinExistence type="predicted"/>
<gene>
    <name evidence="5" type="ORF">ACFPXP_01100</name>
</gene>
<comment type="caution">
    <text evidence="5">The sequence shown here is derived from an EMBL/GenBank/DDBJ whole genome shotgun (WGS) entry which is preliminary data.</text>
</comment>
<dbReference type="PANTHER" id="PTHR30363:SF44">
    <property type="entry name" value="AGA OPERON TRANSCRIPTIONAL REPRESSOR-RELATED"/>
    <property type="match status" value="1"/>
</dbReference>
<evidence type="ECO:0000313" key="5">
    <source>
        <dbReference type="EMBL" id="MFC5985088.1"/>
    </source>
</evidence>
<dbReference type="InterPro" id="IPR037171">
    <property type="entry name" value="NagB/RpiA_transferase-like"/>
</dbReference>